<dbReference type="eggNOG" id="KOG0339">
    <property type="taxonomic scope" value="Eukaryota"/>
</dbReference>
<evidence type="ECO:0000256" key="4">
    <source>
        <dbReference type="ARBA" id="ARBA00022840"/>
    </source>
</evidence>
<dbReference type="KEGG" id="sbi:8074878"/>
<proteinExistence type="predicted"/>
<evidence type="ECO:0000313" key="8">
    <source>
        <dbReference type="Proteomes" id="UP000000768"/>
    </source>
</evidence>
<dbReference type="InterPro" id="IPR027417">
    <property type="entry name" value="P-loop_NTPase"/>
</dbReference>
<dbReference type="SUPFAM" id="SSF52540">
    <property type="entry name" value="P-loop containing nucleoside triphosphate hydrolases"/>
    <property type="match status" value="1"/>
</dbReference>
<dbReference type="HOGENOM" id="CLU_040110_0_0_1"/>
<dbReference type="Gene3D" id="3.40.50.300">
    <property type="entry name" value="P-loop containing nucleotide triphosphate hydrolases"/>
    <property type="match status" value="1"/>
</dbReference>
<sequence>MAKGDDALARKRNRVRRKRLRSSENAVSARVAAIIASKRRRKSGKRRGCEGMCFSLPTPDDPFNERHGKKRKVDDEPTEDTAAAKDGDDPKKKGANTKKEQPVAKAGAEAKAKAKAKSKAVRERATGADEGRVDLDRPSKFLVVCLNAIRDTLAPEDGGGSIHGAGDWGVELWRCCSAQAPSDVLDASGACATVDQTAWLVSTACDIVARKERLGMVVSCPFLLYLVPSQEKAAQVRSICKPLKPLGIHSVSLHPGASIEHQISGLKTCEPEFLIATPERLLELVSLKAIDISSVSMLVIDGLKCFVDHNASDKIFSIRDAISNNPQITIFTDPSDKKVAAMAKSLLRGRITKLSINDSVSSRSAFIAQHVHFCPSEELKTSKVKEILEGILQSHPKKTSKVLLVVANDQKARYMSSSLKLKNCTVIDDSHGSSFTICSSLGLMNVIVKDRENMAVTDAEEFETVLVVDLPPSVDEYVEILTGVALHVIGGEVHSIFCNADASIAKPLAELLADCRQVVPEFFKNLESS</sequence>
<keyword evidence="8" id="KW-1185">Reference proteome</keyword>
<keyword evidence="2" id="KW-0378">Hydrolase</keyword>
<keyword evidence="1" id="KW-0547">Nucleotide-binding</keyword>
<feature type="compositionally biased region" description="Low complexity" evidence="5">
    <location>
        <begin position="26"/>
        <end position="36"/>
    </location>
</feature>
<evidence type="ECO:0000256" key="5">
    <source>
        <dbReference type="SAM" id="MobiDB-lite"/>
    </source>
</evidence>
<dbReference type="PANTHER" id="PTHR47960">
    <property type="entry name" value="DEAD-BOX ATP-DEPENDENT RNA HELICASE 50"/>
    <property type="match status" value="1"/>
</dbReference>
<dbReference type="Pfam" id="PF00270">
    <property type="entry name" value="DEAD"/>
    <property type="match status" value="1"/>
</dbReference>
<dbReference type="OrthoDB" id="1902637at2759"/>
<dbReference type="GO" id="GO:0004386">
    <property type="term" value="F:helicase activity"/>
    <property type="evidence" value="ECO:0007669"/>
    <property type="project" value="UniProtKB-KW"/>
</dbReference>
<name>C5YRP5_SORBI</name>
<evidence type="ECO:0000256" key="3">
    <source>
        <dbReference type="ARBA" id="ARBA00022806"/>
    </source>
</evidence>
<dbReference type="GO" id="GO:0016787">
    <property type="term" value="F:hydrolase activity"/>
    <property type="evidence" value="ECO:0007669"/>
    <property type="project" value="UniProtKB-KW"/>
</dbReference>
<dbReference type="InterPro" id="IPR011545">
    <property type="entry name" value="DEAD/DEAH_box_helicase_dom"/>
</dbReference>
<dbReference type="AlphaFoldDB" id="C5YRP5"/>
<evidence type="ECO:0000313" key="7">
    <source>
        <dbReference type="EMBL" id="EES15664.1"/>
    </source>
</evidence>
<keyword evidence="3" id="KW-0347">Helicase</keyword>
<dbReference type="Proteomes" id="UP000000768">
    <property type="component" value="Chromosome 8"/>
</dbReference>
<dbReference type="GO" id="GO:0005730">
    <property type="term" value="C:nucleolus"/>
    <property type="evidence" value="ECO:0000318"/>
    <property type="project" value="GO_Central"/>
</dbReference>
<evidence type="ECO:0000256" key="2">
    <source>
        <dbReference type="ARBA" id="ARBA00022801"/>
    </source>
</evidence>
<evidence type="ECO:0000259" key="6">
    <source>
        <dbReference type="Pfam" id="PF00270"/>
    </source>
</evidence>
<feature type="compositionally biased region" description="Basic residues" evidence="5">
    <location>
        <begin position="37"/>
        <end position="46"/>
    </location>
</feature>
<protein>
    <recommendedName>
        <fullName evidence="6">DEAD/DEAH-box helicase domain-containing protein</fullName>
    </recommendedName>
</protein>
<evidence type="ECO:0000256" key="1">
    <source>
        <dbReference type="ARBA" id="ARBA00022741"/>
    </source>
</evidence>
<organism evidence="7 8">
    <name type="scientific">Sorghum bicolor</name>
    <name type="common">Sorghum</name>
    <name type="synonym">Sorghum vulgare</name>
    <dbReference type="NCBI Taxonomy" id="4558"/>
    <lineage>
        <taxon>Eukaryota</taxon>
        <taxon>Viridiplantae</taxon>
        <taxon>Streptophyta</taxon>
        <taxon>Embryophyta</taxon>
        <taxon>Tracheophyta</taxon>
        <taxon>Spermatophyta</taxon>
        <taxon>Magnoliopsida</taxon>
        <taxon>Liliopsida</taxon>
        <taxon>Poales</taxon>
        <taxon>Poaceae</taxon>
        <taxon>PACMAD clade</taxon>
        <taxon>Panicoideae</taxon>
        <taxon>Andropogonodae</taxon>
        <taxon>Andropogoneae</taxon>
        <taxon>Sorghinae</taxon>
        <taxon>Sorghum</taxon>
    </lineage>
</organism>
<accession>C5YRP5</accession>
<dbReference type="GO" id="GO:0003676">
    <property type="term" value="F:nucleic acid binding"/>
    <property type="evidence" value="ECO:0007669"/>
    <property type="project" value="InterPro"/>
</dbReference>
<dbReference type="GO" id="GO:0005524">
    <property type="term" value="F:ATP binding"/>
    <property type="evidence" value="ECO:0007669"/>
    <property type="project" value="UniProtKB-KW"/>
</dbReference>
<dbReference type="Gramene" id="EES15664">
    <property type="protein sequence ID" value="EES15664"/>
    <property type="gene ID" value="SORBI_3008G034400"/>
</dbReference>
<keyword evidence="4" id="KW-0067">ATP-binding</keyword>
<reference evidence="7 8" key="1">
    <citation type="journal article" date="2009" name="Nature">
        <title>The Sorghum bicolor genome and the diversification of grasses.</title>
        <authorList>
            <person name="Paterson A.H."/>
            <person name="Bowers J.E."/>
            <person name="Bruggmann R."/>
            <person name="Dubchak I."/>
            <person name="Grimwood J."/>
            <person name="Gundlach H."/>
            <person name="Haberer G."/>
            <person name="Hellsten U."/>
            <person name="Mitros T."/>
            <person name="Poliakov A."/>
            <person name="Schmutz J."/>
            <person name="Spannagl M."/>
            <person name="Tang H."/>
            <person name="Wang X."/>
            <person name="Wicker T."/>
            <person name="Bharti A.K."/>
            <person name="Chapman J."/>
            <person name="Feltus F.A."/>
            <person name="Gowik U."/>
            <person name="Grigoriev I.V."/>
            <person name="Lyons E."/>
            <person name="Maher C.A."/>
            <person name="Martis M."/>
            <person name="Narechania A."/>
            <person name="Otillar R.P."/>
            <person name="Penning B.W."/>
            <person name="Salamov A.A."/>
            <person name="Wang Y."/>
            <person name="Zhang L."/>
            <person name="Carpita N.C."/>
            <person name="Freeling M."/>
            <person name="Gingle A.R."/>
            <person name="Hash C.T."/>
            <person name="Keller B."/>
            <person name="Klein P."/>
            <person name="Kresovich S."/>
            <person name="McCann M.C."/>
            <person name="Ming R."/>
            <person name="Peterson D.G."/>
            <person name="Mehboob-ur-Rahman"/>
            <person name="Ware D."/>
            <person name="Westhoff P."/>
            <person name="Mayer K.F."/>
            <person name="Messing J."/>
            <person name="Rokhsar D.S."/>
        </authorList>
    </citation>
    <scope>NUCLEOTIDE SEQUENCE [LARGE SCALE GENOMIC DNA]</scope>
    <source>
        <strain evidence="8">cv. BTx623</strain>
    </source>
</reference>
<feature type="compositionally biased region" description="Basic and acidic residues" evidence="5">
    <location>
        <begin position="120"/>
        <end position="132"/>
    </location>
</feature>
<gene>
    <name evidence="7" type="ORF">SORBI_3008G034400</name>
</gene>
<dbReference type="FunCoup" id="C5YRP5">
    <property type="interactions" value="1778"/>
</dbReference>
<feature type="compositionally biased region" description="Basic residues" evidence="5">
    <location>
        <begin position="10"/>
        <end position="20"/>
    </location>
</feature>
<dbReference type="InParanoid" id="C5YRP5"/>
<feature type="region of interest" description="Disordered" evidence="5">
    <location>
        <begin position="1"/>
        <end position="132"/>
    </location>
</feature>
<reference evidence="8" key="2">
    <citation type="journal article" date="2018" name="Plant J.">
        <title>The Sorghum bicolor reference genome: improved assembly, gene annotations, a transcriptome atlas, and signatures of genome organization.</title>
        <authorList>
            <person name="McCormick R.F."/>
            <person name="Truong S.K."/>
            <person name="Sreedasyam A."/>
            <person name="Jenkins J."/>
            <person name="Shu S."/>
            <person name="Sims D."/>
            <person name="Kennedy M."/>
            <person name="Amirebrahimi M."/>
            <person name="Weers B.D."/>
            <person name="McKinley B."/>
            <person name="Mattison A."/>
            <person name="Morishige D.T."/>
            <person name="Grimwood J."/>
            <person name="Schmutz J."/>
            <person name="Mullet J.E."/>
        </authorList>
    </citation>
    <scope>NUCLEOTIDE SEQUENCE [LARGE SCALE GENOMIC DNA]</scope>
    <source>
        <strain evidence="8">cv. BTx623</strain>
    </source>
</reference>
<dbReference type="STRING" id="4558.C5YRP5"/>
<feature type="domain" description="DEAD/DEAH-box helicase" evidence="6">
    <location>
        <begin position="221"/>
        <end position="331"/>
    </location>
</feature>
<dbReference type="OMA" id="CYSAGKD"/>
<feature type="compositionally biased region" description="Basic and acidic residues" evidence="5">
    <location>
        <begin position="82"/>
        <end position="112"/>
    </location>
</feature>
<dbReference type="EMBL" id="CM000767">
    <property type="protein sequence ID" value="EES15664.1"/>
    <property type="molecule type" value="Genomic_DNA"/>
</dbReference>